<evidence type="ECO:0000256" key="5">
    <source>
        <dbReference type="ARBA" id="ARBA00023125"/>
    </source>
</evidence>
<dbReference type="GO" id="GO:0000122">
    <property type="term" value="P:negative regulation of transcription by RNA polymerase II"/>
    <property type="evidence" value="ECO:0007669"/>
    <property type="project" value="UniProtKB-ARBA"/>
</dbReference>
<reference evidence="16" key="1">
    <citation type="submission" date="2003-08" db="EMBL/GenBank/DDBJ databases">
        <authorList>
            <person name="Birren B."/>
            <person name="Nusbaum C."/>
            <person name="Abebe A."/>
            <person name="Abouelleil A."/>
            <person name="Adekoya E."/>
            <person name="Ait-zahra M."/>
            <person name="Allen N."/>
            <person name="Allen T."/>
            <person name="An P."/>
            <person name="Anderson M."/>
            <person name="Anderson S."/>
            <person name="Arachchi H."/>
            <person name="Armbruster J."/>
            <person name="Bachantsang P."/>
            <person name="Baldwin J."/>
            <person name="Barry A."/>
            <person name="Bayul T."/>
            <person name="Blitshsteyn B."/>
            <person name="Bloom T."/>
            <person name="Blye J."/>
            <person name="Boguslavskiy L."/>
            <person name="Borowsky M."/>
            <person name="Boukhgalter B."/>
            <person name="Brunache A."/>
            <person name="Butler J."/>
            <person name="Calixte N."/>
            <person name="Calvo S."/>
            <person name="Camarata J."/>
            <person name="Campo K."/>
            <person name="Chang J."/>
            <person name="Cheshatsang Y."/>
            <person name="Citroen M."/>
            <person name="Collymore A."/>
            <person name="Considine T."/>
            <person name="Cook A."/>
            <person name="Cooke P."/>
            <person name="Corum B."/>
            <person name="Cuomo C."/>
            <person name="David R."/>
            <person name="Dawoe T."/>
            <person name="Degray S."/>
            <person name="Dodge S."/>
            <person name="Dooley K."/>
            <person name="Dorje P."/>
            <person name="Dorjee K."/>
            <person name="Dorris L."/>
            <person name="Duffey N."/>
            <person name="Dupes A."/>
            <person name="Elkins T."/>
            <person name="Engels R."/>
            <person name="Erickson J."/>
            <person name="Farina A."/>
            <person name="Faro S."/>
            <person name="Ferreira P."/>
            <person name="Fischer H."/>
            <person name="Fitzgerald M."/>
            <person name="Foley K."/>
            <person name="Gage D."/>
            <person name="Galagan J."/>
            <person name="Gearin G."/>
            <person name="Gnerre S."/>
            <person name="Gnirke A."/>
            <person name="Goyette A."/>
            <person name="Graham J."/>
            <person name="Grandbois E."/>
            <person name="Gyaltsen K."/>
            <person name="Hafez N."/>
            <person name="Hagopian D."/>
            <person name="Hagos B."/>
            <person name="Hall J."/>
            <person name="Hatcher B."/>
            <person name="Heller A."/>
            <person name="Higgins H."/>
            <person name="Honan T."/>
            <person name="Horn A."/>
            <person name="Houde N."/>
            <person name="Hughes L."/>
            <person name="Hulme W."/>
            <person name="Husby E."/>
            <person name="Iliev I."/>
            <person name="Jaffe D."/>
            <person name="Jones C."/>
            <person name="Kamal M."/>
            <person name="Kamat A."/>
            <person name="Kamvysselis M."/>
            <person name="Karlsson E."/>
            <person name="Kells C."/>
            <person name="Kieu A."/>
            <person name="Kisner P."/>
            <person name="Kodira C."/>
            <person name="Kulbokas E."/>
            <person name="Labutti K."/>
            <person name="Lama D."/>
            <person name="Landers T."/>
            <person name="Leger J."/>
            <person name="Levine S."/>
            <person name="Lewis D."/>
            <person name="Lewis T."/>
            <person name="Lindblad-toh K."/>
            <person name="Liu X."/>
            <person name="Lokyitsang T."/>
            <person name="Lokyitsang Y."/>
            <person name="Lucien O."/>
            <person name="Lui A."/>
            <person name="Ma L.J."/>
            <person name="Mabbitt R."/>
            <person name="Macdonald J."/>
            <person name="Maclean C."/>
            <person name="Major J."/>
            <person name="Manning J."/>
            <person name="Marabella R."/>
            <person name="Maru K."/>
            <person name="Matthews C."/>
            <person name="Mauceli E."/>
            <person name="Mccarthy M."/>
            <person name="Mcdonough S."/>
            <person name="Mcghee T."/>
            <person name="Meldrim J."/>
            <person name="Meneus L."/>
            <person name="Mesirov J."/>
            <person name="Mihalev A."/>
            <person name="Mihova T."/>
            <person name="Mikkelsen T."/>
            <person name="Mlenga V."/>
            <person name="Moru K."/>
            <person name="Mozes J."/>
            <person name="Mulrain L."/>
            <person name="Munson G."/>
            <person name="Naylor J."/>
            <person name="Newes C."/>
            <person name="Nguyen C."/>
            <person name="Nguyen N."/>
            <person name="Nguyen T."/>
            <person name="Nicol R."/>
            <person name="Nielsen C."/>
            <person name="Nizzari M."/>
            <person name="Norbu C."/>
            <person name="Norbu N."/>
            <person name="O'donnell P."/>
            <person name="Okoawo O."/>
            <person name="O'leary S."/>
            <person name="Omotosho B."/>
            <person name="O'neill K."/>
            <person name="Osman S."/>
            <person name="Parker S."/>
            <person name="Perrin D."/>
            <person name="Phunkhang P."/>
            <person name="Piqani B."/>
            <person name="Purcell S."/>
            <person name="Rachupka T."/>
            <person name="Ramasamy U."/>
            <person name="Rameau R."/>
            <person name="Ray V."/>
            <person name="Raymond C."/>
            <person name="Retta R."/>
            <person name="Richardson S."/>
            <person name="Rise C."/>
            <person name="Rodriguez J."/>
            <person name="Rogers J."/>
            <person name="Rogov P."/>
            <person name="Rutman M."/>
            <person name="Schupbach R."/>
            <person name="Seaman C."/>
            <person name="Settipalli S."/>
            <person name="Sharpe T."/>
            <person name="Sheridan J."/>
            <person name="Sherpa N."/>
            <person name="Shi J."/>
            <person name="Smirnov S."/>
            <person name="Smith C."/>
            <person name="Sougnez C."/>
            <person name="Spencer B."/>
            <person name="Stalker J."/>
            <person name="Stange-thomann N."/>
            <person name="Stavropoulos S."/>
            <person name="Stetson K."/>
            <person name="Stone C."/>
            <person name="Stone S."/>
            <person name="Stubbs M."/>
            <person name="Talamas J."/>
            <person name="Tchuinga P."/>
            <person name="Tenzing P."/>
            <person name="Tesfaye S."/>
            <person name="Theodore J."/>
            <person name="Thoulutsang Y."/>
            <person name="Topham K."/>
            <person name="Towey S."/>
            <person name="Tsamla T."/>
            <person name="Tsomo N."/>
            <person name="Vallee D."/>
            <person name="Vassiliev H."/>
            <person name="Venkataraman V."/>
            <person name="Vinson J."/>
            <person name="Vo A."/>
            <person name="Wade C."/>
            <person name="Wang S."/>
            <person name="Wangchuk T."/>
            <person name="Wangdi T."/>
            <person name="Whittaker C."/>
            <person name="Wilkinson J."/>
            <person name="Wu Y."/>
            <person name="Wyman D."/>
            <person name="Yadav S."/>
            <person name="Yang S."/>
            <person name="Yang X."/>
            <person name="Yeager S."/>
            <person name="Yee E."/>
            <person name="Young G."/>
            <person name="Zainoun J."/>
            <person name="Zembeck L."/>
            <person name="Zimmer A."/>
            <person name="Zody M."/>
            <person name="Lander E."/>
        </authorList>
    </citation>
    <scope>NUCLEOTIDE SEQUENCE [LARGE SCALE GENOMIC DNA]</scope>
</reference>
<feature type="domain" description="Transcription factor CBF/NF-Y/archaeal histone" evidence="14">
    <location>
        <begin position="11"/>
        <end position="74"/>
    </location>
</feature>
<dbReference type="STRING" id="51511.ENSCSAVP00000019282"/>
<dbReference type="eggNOG" id="KOG1659">
    <property type="taxonomic scope" value="Eukaryota"/>
</dbReference>
<dbReference type="GO" id="GO:0001046">
    <property type="term" value="F:core promoter sequence-specific DNA binding"/>
    <property type="evidence" value="ECO:0007669"/>
    <property type="project" value="TreeGrafter"/>
</dbReference>
<keyword evidence="2" id="KW-0678">Repressor</keyword>
<dbReference type="OMA" id="KHAKTMS"/>
<dbReference type="GO" id="GO:0017054">
    <property type="term" value="C:negative cofactor 2 complex"/>
    <property type="evidence" value="ECO:0007669"/>
    <property type="project" value="TreeGrafter"/>
</dbReference>
<dbReference type="FunFam" id="1.10.20.10:FF:000032">
    <property type="entry name" value="dr1-associated corepressor isoform X1"/>
    <property type="match status" value="1"/>
</dbReference>
<keyword evidence="6" id="KW-0804">Transcription</keyword>
<evidence type="ECO:0000256" key="8">
    <source>
        <dbReference type="ARBA" id="ARBA00061393"/>
    </source>
</evidence>
<dbReference type="Ensembl" id="ENSCSAVT00000019490.1">
    <property type="protein sequence ID" value="ENSCSAVP00000019282.1"/>
    <property type="gene ID" value="ENSCSAVG00000011321.1"/>
</dbReference>
<keyword evidence="4" id="KW-0805">Transcription regulation</keyword>
<feature type="compositionally biased region" description="Basic residues" evidence="13">
    <location>
        <begin position="114"/>
        <end position="129"/>
    </location>
</feature>
<dbReference type="CDD" id="cd22906">
    <property type="entry name" value="HFD_DRAP1"/>
    <property type="match status" value="1"/>
</dbReference>
<evidence type="ECO:0000256" key="10">
    <source>
        <dbReference type="ARBA" id="ARBA00072760"/>
    </source>
</evidence>
<dbReference type="GO" id="GO:0046982">
    <property type="term" value="F:protein heterodimerization activity"/>
    <property type="evidence" value="ECO:0007669"/>
    <property type="project" value="InterPro"/>
</dbReference>
<dbReference type="HOGENOM" id="CLU_855153_0_0_1"/>
<feature type="compositionally biased region" description="Acidic residues" evidence="13">
    <location>
        <begin position="135"/>
        <end position="146"/>
    </location>
</feature>
<keyword evidence="3" id="KW-0597">Phosphoprotein</keyword>
<dbReference type="PANTHER" id="PTHR10252">
    <property type="entry name" value="HISTONE-LIKE TRANSCRIPTION FACTOR CCAAT-RELATED"/>
    <property type="match status" value="1"/>
</dbReference>
<evidence type="ECO:0000256" key="6">
    <source>
        <dbReference type="ARBA" id="ARBA00023163"/>
    </source>
</evidence>
<keyword evidence="16" id="KW-1185">Reference proteome</keyword>
<evidence type="ECO:0000256" key="11">
    <source>
        <dbReference type="ARBA" id="ARBA00077179"/>
    </source>
</evidence>
<feature type="region of interest" description="Disordered" evidence="13">
    <location>
        <begin position="91"/>
        <end position="155"/>
    </location>
</feature>
<evidence type="ECO:0000313" key="15">
    <source>
        <dbReference type="Ensembl" id="ENSCSAVP00000019282.1"/>
    </source>
</evidence>
<keyword evidence="5" id="KW-0238">DNA-binding</keyword>
<evidence type="ECO:0000256" key="3">
    <source>
        <dbReference type="ARBA" id="ARBA00022553"/>
    </source>
</evidence>
<evidence type="ECO:0000256" key="4">
    <source>
        <dbReference type="ARBA" id="ARBA00023015"/>
    </source>
</evidence>
<evidence type="ECO:0000259" key="14">
    <source>
        <dbReference type="Pfam" id="PF00808"/>
    </source>
</evidence>
<dbReference type="Proteomes" id="UP000007875">
    <property type="component" value="Unassembled WGS sequence"/>
</dbReference>
<feature type="compositionally biased region" description="Polar residues" evidence="13">
    <location>
        <begin position="100"/>
        <end position="111"/>
    </location>
</feature>
<evidence type="ECO:0000256" key="2">
    <source>
        <dbReference type="ARBA" id="ARBA00022491"/>
    </source>
</evidence>
<dbReference type="AlphaFoldDB" id="H2ZNW6"/>
<dbReference type="PANTHER" id="PTHR10252:SF5">
    <property type="entry name" value="DR1-ASSOCIATED COREPRESSOR"/>
    <property type="match status" value="1"/>
</dbReference>
<keyword evidence="7" id="KW-0539">Nucleus</keyword>
<reference evidence="15" key="2">
    <citation type="submission" date="2025-08" db="UniProtKB">
        <authorList>
            <consortium name="Ensembl"/>
        </authorList>
    </citation>
    <scope>IDENTIFICATION</scope>
</reference>
<evidence type="ECO:0000256" key="13">
    <source>
        <dbReference type="SAM" id="MobiDB-lite"/>
    </source>
</evidence>
<evidence type="ECO:0000313" key="16">
    <source>
        <dbReference type="Proteomes" id="UP000007875"/>
    </source>
</evidence>
<proteinExistence type="inferred from homology"/>
<evidence type="ECO:0000256" key="12">
    <source>
        <dbReference type="ARBA" id="ARBA00078501"/>
    </source>
</evidence>
<reference evidence="15" key="3">
    <citation type="submission" date="2025-09" db="UniProtKB">
        <authorList>
            <consortium name="Ensembl"/>
        </authorList>
    </citation>
    <scope>IDENTIFICATION</scope>
</reference>
<dbReference type="InterPro" id="IPR003958">
    <property type="entry name" value="CBFA_NFYB_domain"/>
</dbReference>
<comment type="similarity">
    <text evidence="8">Belongs to the NC2 alpha/DRAP1 family.</text>
</comment>
<dbReference type="InterPro" id="IPR009072">
    <property type="entry name" value="Histone-fold"/>
</dbReference>
<evidence type="ECO:0000256" key="1">
    <source>
        <dbReference type="ARBA" id="ARBA00004123"/>
    </source>
</evidence>
<dbReference type="InterPro" id="IPR050568">
    <property type="entry name" value="Transcr_DNA_Rep_Reg"/>
</dbReference>
<accession>H2ZNW6</accession>
<dbReference type="Gene3D" id="1.10.20.10">
    <property type="entry name" value="Histone, subunit A"/>
    <property type="match status" value="1"/>
</dbReference>
<dbReference type="InParanoid" id="H2ZNW6"/>
<dbReference type="SUPFAM" id="SSF47113">
    <property type="entry name" value="Histone-fold"/>
    <property type="match status" value="1"/>
</dbReference>
<dbReference type="GeneTree" id="ENSGT00390000012424"/>
<evidence type="ECO:0000256" key="7">
    <source>
        <dbReference type="ARBA" id="ARBA00023242"/>
    </source>
</evidence>
<dbReference type="GO" id="GO:0016251">
    <property type="term" value="F:RNA polymerase II general transcription initiation factor activity"/>
    <property type="evidence" value="ECO:0007669"/>
    <property type="project" value="TreeGrafter"/>
</dbReference>
<evidence type="ECO:0000256" key="9">
    <source>
        <dbReference type="ARBA" id="ARBA00066085"/>
    </source>
</evidence>
<dbReference type="Pfam" id="PF00808">
    <property type="entry name" value="CBFD_NFYB_HMF"/>
    <property type="match status" value="1"/>
</dbReference>
<comment type="subcellular location">
    <subcellularLocation>
        <location evidence="1">Nucleus</location>
    </subcellularLocation>
</comment>
<comment type="subunit">
    <text evidence="9">Heterodimer with DR1. Binds BTAF1.</text>
</comment>
<organism evidence="15 16">
    <name type="scientific">Ciona savignyi</name>
    <name type="common">Pacific transparent sea squirt</name>
    <dbReference type="NCBI Taxonomy" id="51511"/>
    <lineage>
        <taxon>Eukaryota</taxon>
        <taxon>Metazoa</taxon>
        <taxon>Chordata</taxon>
        <taxon>Tunicata</taxon>
        <taxon>Ascidiacea</taxon>
        <taxon>Phlebobranchia</taxon>
        <taxon>Cionidae</taxon>
        <taxon>Ciona</taxon>
    </lineage>
</organism>
<protein>
    <recommendedName>
        <fullName evidence="10">Dr1-associated corepressor</fullName>
    </recommendedName>
    <alternativeName>
        <fullName evidence="11">Dr1-associated protein 1</fullName>
    </alternativeName>
    <alternativeName>
        <fullName evidence="12">Negative cofactor 2-alpha</fullName>
    </alternativeName>
</protein>
<feature type="region of interest" description="Disordered" evidence="13">
    <location>
        <begin position="298"/>
        <end position="322"/>
    </location>
</feature>
<sequence length="322" mass="35755">MPSKKKKYNSRFPPARIKKIMQTDEEIGKVSAVVPVLISKCLELFLASILQHAGEVTKSKHAKTMSTSHLRECVETVSMFDFLKDVVASMPESQAEEESNSIQPNSDSQDFSKNRSKPVHGVANKRLKLGKSDSDLEIETDSDEKDGDLKRVCNSTPDVDHTMAADASIHRASLVGEGKGQLHSTLDNLVPPTRNLAQPVPYDWSQATENNSHPTPQNPVDMTYHTLNTIHRQTSHIQPENDNKHEDRTLYQPPSYHAYTPTIPEGYKPSFGNGTPFSTLDTKSIADFSYPYNPVAEHSRTVVPTPGSSSKPPISDQDDYDI</sequence>
<name>H2ZNW6_CIOSA</name>